<reference evidence="1 2" key="1">
    <citation type="submission" date="2021-06" db="EMBL/GenBank/DDBJ databases">
        <title>Caerostris extrusa draft genome.</title>
        <authorList>
            <person name="Kono N."/>
            <person name="Arakawa K."/>
        </authorList>
    </citation>
    <scope>NUCLEOTIDE SEQUENCE [LARGE SCALE GENOMIC DNA]</scope>
</reference>
<protein>
    <submittedName>
        <fullName evidence="1">Uncharacterized protein</fullName>
    </submittedName>
</protein>
<organism evidence="1 2">
    <name type="scientific">Caerostris extrusa</name>
    <name type="common">Bark spider</name>
    <name type="synonym">Caerostris bankana</name>
    <dbReference type="NCBI Taxonomy" id="172846"/>
    <lineage>
        <taxon>Eukaryota</taxon>
        <taxon>Metazoa</taxon>
        <taxon>Ecdysozoa</taxon>
        <taxon>Arthropoda</taxon>
        <taxon>Chelicerata</taxon>
        <taxon>Arachnida</taxon>
        <taxon>Araneae</taxon>
        <taxon>Araneomorphae</taxon>
        <taxon>Entelegynae</taxon>
        <taxon>Araneoidea</taxon>
        <taxon>Araneidae</taxon>
        <taxon>Caerostris</taxon>
    </lineage>
</organism>
<proteinExistence type="predicted"/>
<keyword evidence="2" id="KW-1185">Reference proteome</keyword>
<accession>A0AAV4RJ71</accession>
<dbReference type="Proteomes" id="UP001054945">
    <property type="component" value="Unassembled WGS sequence"/>
</dbReference>
<evidence type="ECO:0000313" key="1">
    <source>
        <dbReference type="EMBL" id="GIY20172.1"/>
    </source>
</evidence>
<comment type="caution">
    <text evidence="1">The sequence shown here is derived from an EMBL/GenBank/DDBJ whole genome shotgun (WGS) entry which is preliminary data.</text>
</comment>
<gene>
    <name evidence="1" type="ORF">CEXT_811041</name>
</gene>
<name>A0AAV4RJ71_CAEEX</name>
<dbReference type="EMBL" id="BPLR01007847">
    <property type="protein sequence ID" value="GIY20172.1"/>
    <property type="molecule type" value="Genomic_DNA"/>
</dbReference>
<sequence>MRAVQIQKHFRSFKLQCINTTLLQEGHEALASLVGSRTEISQFRNPIHHPQFSLAIEVGKHLFKSITPGTARGIGLACRVLKQVSAISKNF</sequence>
<dbReference type="AlphaFoldDB" id="A0AAV4RJ71"/>
<evidence type="ECO:0000313" key="2">
    <source>
        <dbReference type="Proteomes" id="UP001054945"/>
    </source>
</evidence>